<dbReference type="EMBL" id="LK052907">
    <property type="protein sequence ID" value="CDR46127.1"/>
    <property type="molecule type" value="Genomic_DNA"/>
</dbReference>
<dbReference type="VEuPathDB" id="FungiDB:BON22_1929"/>
<evidence type="ECO:0000256" key="2">
    <source>
        <dbReference type="SAM" id="Phobius"/>
    </source>
</evidence>
<dbReference type="GO" id="GO:0000294">
    <property type="term" value="P:nuclear-transcribed mRNA catabolic process, RNase MRP-dependent"/>
    <property type="evidence" value="ECO:0007669"/>
    <property type="project" value="TreeGrafter"/>
</dbReference>
<keyword evidence="2" id="KW-0472">Membrane</keyword>
<accession>A0A061B883</accession>
<dbReference type="Pfam" id="PF20945">
    <property type="entry name" value="RMP1"/>
    <property type="match status" value="1"/>
</dbReference>
<feature type="compositionally biased region" description="Basic and acidic residues" evidence="1">
    <location>
        <begin position="211"/>
        <end position="221"/>
    </location>
</feature>
<dbReference type="AlphaFoldDB" id="A0A061B883"/>
<evidence type="ECO:0000259" key="3">
    <source>
        <dbReference type="Pfam" id="PF20945"/>
    </source>
</evidence>
<evidence type="ECO:0000313" key="4">
    <source>
        <dbReference type="EMBL" id="CDR46127.1"/>
    </source>
</evidence>
<dbReference type="GO" id="GO:0000466">
    <property type="term" value="P:maturation of 5.8S rRNA from tricistronic rRNA transcript (SSU-rRNA, 5.8S rRNA, LSU-rRNA)"/>
    <property type="evidence" value="ECO:0007669"/>
    <property type="project" value="TreeGrafter"/>
</dbReference>
<dbReference type="PANTHER" id="PTHR37792">
    <property type="entry name" value="RIBONUCLEASE MRP PROTEIN SUBUNIT RMP1"/>
    <property type="match status" value="1"/>
</dbReference>
<sequence>MFAEGSRKKTKTKTKVTGSNSTIETLLPTETTVSLEHEYSLLRLLHHRNKNQHRVATWWKHLNTLKRGLTKLLAMNRCVSRTSRQSAVMLAYKIRHVDVTKCYRAFNGIVALGQFVTLGLTLLGMLARVNDCIGKMDGLEEYEMERKRQGMKTHKGEEDVLSMATVTVSDDLGEEIGEVVSTDIETLEKKRKSDLSLLEPEIKKKKKKLKSKTEAGVKPKSGDLTTTDKKKKKKKKTKSAIDDIFG</sequence>
<feature type="region of interest" description="Disordered" evidence="1">
    <location>
        <begin position="204"/>
        <end position="246"/>
    </location>
</feature>
<protein>
    <submittedName>
        <fullName evidence="4">CYFA0S22e00320g1_1</fullName>
    </submittedName>
</protein>
<name>A0A061B883_CYBFA</name>
<dbReference type="OrthoDB" id="5414547at2759"/>
<dbReference type="GO" id="GO:0000172">
    <property type="term" value="C:ribonuclease MRP complex"/>
    <property type="evidence" value="ECO:0007669"/>
    <property type="project" value="InterPro"/>
</dbReference>
<keyword evidence="2" id="KW-0812">Transmembrane</keyword>
<dbReference type="InterPro" id="IPR047205">
    <property type="entry name" value="RMP1"/>
</dbReference>
<dbReference type="PANTHER" id="PTHR37792:SF1">
    <property type="entry name" value="RIBONUCLEASE MRP PROTEIN SUBUNIT RMP1"/>
    <property type="match status" value="1"/>
</dbReference>
<dbReference type="CDD" id="cd22573">
    <property type="entry name" value="RMP1_RBD"/>
    <property type="match status" value="1"/>
</dbReference>
<feature type="transmembrane region" description="Helical" evidence="2">
    <location>
        <begin position="105"/>
        <end position="127"/>
    </location>
</feature>
<feature type="domain" description="RNase MRP protein 1 RNA binding" evidence="3">
    <location>
        <begin position="41"/>
        <end position="128"/>
    </location>
</feature>
<organism evidence="4">
    <name type="scientific">Cyberlindnera fabianii</name>
    <name type="common">Yeast</name>
    <name type="synonym">Hansenula fabianii</name>
    <dbReference type="NCBI Taxonomy" id="36022"/>
    <lineage>
        <taxon>Eukaryota</taxon>
        <taxon>Fungi</taxon>
        <taxon>Dikarya</taxon>
        <taxon>Ascomycota</taxon>
        <taxon>Saccharomycotina</taxon>
        <taxon>Saccharomycetes</taxon>
        <taxon>Phaffomycetales</taxon>
        <taxon>Phaffomycetaceae</taxon>
        <taxon>Cyberlindnera</taxon>
    </lineage>
</organism>
<evidence type="ECO:0000256" key="1">
    <source>
        <dbReference type="SAM" id="MobiDB-lite"/>
    </source>
</evidence>
<dbReference type="PhylomeDB" id="A0A061B883"/>
<dbReference type="InterPro" id="IPR047204">
    <property type="entry name" value="RMP1_RBD"/>
</dbReference>
<dbReference type="GO" id="GO:0042134">
    <property type="term" value="F:rRNA primary transcript binding"/>
    <property type="evidence" value="ECO:0007669"/>
    <property type="project" value="InterPro"/>
</dbReference>
<keyword evidence="2" id="KW-1133">Transmembrane helix</keyword>
<gene>
    <name evidence="4" type="ORF">CYFA0S_22e00320g</name>
</gene>
<proteinExistence type="predicted"/>
<reference evidence="4" key="1">
    <citation type="journal article" date="2014" name="Genome Announc.">
        <title>Genome sequence of the yeast Cyberlindnera fabianii (Hansenula fabianii).</title>
        <authorList>
            <person name="Freel K.C."/>
            <person name="Sarilar V."/>
            <person name="Neuveglise C."/>
            <person name="Devillers H."/>
            <person name="Friedrich A."/>
            <person name="Schacherer J."/>
        </authorList>
    </citation>
    <scope>NUCLEOTIDE SEQUENCE</scope>
    <source>
        <strain evidence="4">YJS4271</strain>
    </source>
</reference>
<feature type="compositionally biased region" description="Basic residues" evidence="1">
    <location>
        <begin position="229"/>
        <end position="238"/>
    </location>
</feature>